<dbReference type="AlphaFoldDB" id="A0A248LNG0"/>
<gene>
    <name evidence="3" type="ORF">LHGZ1_3437</name>
</gene>
<evidence type="ECO:0008006" key="5">
    <source>
        <dbReference type="Google" id="ProtNLM"/>
    </source>
</evidence>
<evidence type="ECO:0000313" key="4">
    <source>
        <dbReference type="Proteomes" id="UP000197424"/>
    </source>
</evidence>
<reference evidence="4" key="1">
    <citation type="submission" date="2017-06" db="EMBL/GenBank/DDBJ databases">
        <title>Whole genome sequence of Laribacter hongkongensis LHGZ1.</title>
        <authorList>
            <person name="Chen D."/>
            <person name="Wu H."/>
            <person name="Chen J."/>
        </authorList>
    </citation>
    <scope>NUCLEOTIDE SEQUENCE [LARGE SCALE GENOMIC DNA]</scope>
    <source>
        <strain evidence="4">LHGZ1</strain>
    </source>
</reference>
<name>A0A248LNG0_9NEIS</name>
<evidence type="ECO:0000313" key="3">
    <source>
        <dbReference type="EMBL" id="ASJ26268.1"/>
    </source>
</evidence>
<feature type="compositionally biased region" description="Pro residues" evidence="1">
    <location>
        <begin position="164"/>
        <end position="173"/>
    </location>
</feature>
<evidence type="ECO:0000256" key="1">
    <source>
        <dbReference type="SAM" id="MobiDB-lite"/>
    </source>
</evidence>
<feature type="chain" id="PRO_5011539458" description="Lipoprotein" evidence="2">
    <location>
        <begin position="20"/>
        <end position="173"/>
    </location>
</feature>
<dbReference type="PROSITE" id="PS51257">
    <property type="entry name" value="PROKAR_LIPOPROTEIN"/>
    <property type="match status" value="1"/>
</dbReference>
<keyword evidence="2" id="KW-0732">Signal</keyword>
<feature type="compositionally biased region" description="Basic residues" evidence="1">
    <location>
        <begin position="149"/>
        <end position="160"/>
    </location>
</feature>
<evidence type="ECO:0000256" key="2">
    <source>
        <dbReference type="SAM" id="SignalP"/>
    </source>
</evidence>
<dbReference type="EMBL" id="CP022115">
    <property type="protein sequence ID" value="ASJ26268.1"/>
    <property type="molecule type" value="Genomic_DNA"/>
</dbReference>
<organism evidence="3 4">
    <name type="scientific">Laribacter hongkongensis</name>
    <dbReference type="NCBI Taxonomy" id="168471"/>
    <lineage>
        <taxon>Bacteria</taxon>
        <taxon>Pseudomonadati</taxon>
        <taxon>Pseudomonadota</taxon>
        <taxon>Betaproteobacteria</taxon>
        <taxon>Neisseriales</taxon>
        <taxon>Aquaspirillaceae</taxon>
        <taxon>Laribacter</taxon>
    </lineage>
</organism>
<feature type="signal peptide" evidence="2">
    <location>
        <begin position="1"/>
        <end position="19"/>
    </location>
</feature>
<protein>
    <recommendedName>
        <fullName evidence="5">Lipoprotein</fullName>
    </recommendedName>
</protein>
<feature type="region of interest" description="Disordered" evidence="1">
    <location>
        <begin position="145"/>
        <end position="173"/>
    </location>
</feature>
<dbReference type="Proteomes" id="UP000197424">
    <property type="component" value="Chromosome"/>
</dbReference>
<accession>A0A248LNG0</accession>
<sequence length="173" mass="18467">MKTLCTVLMTLGLAGCASVGVFSPHARTDEGYLYETQIEPLAGNDARLTVWAPLGLGQEQLGPALQKLARDEAARRGCTSWTTGNQVGGLYNTLWRARRYVAADLRCTIILPPPPVPILPLPEVVVTEPLPVVVTPAPAAKAVKPATKTVRKKPVRKKKAPACVCPPPARTGK</sequence>
<proteinExistence type="predicted"/>